<evidence type="ECO:0000313" key="1">
    <source>
        <dbReference type="EMBL" id="QNM14064.1"/>
    </source>
</evidence>
<protein>
    <submittedName>
        <fullName evidence="1">Uncharacterized protein</fullName>
    </submittedName>
</protein>
<dbReference type="Proteomes" id="UP000515856">
    <property type="component" value="Chromosome"/>
</dbReference>
<name>A0A7G9GTD2_9FIRM</name>
<evidence type="ECO:0000313" key="2">
    <source>
        <dbReference type="Proteomes" id="UP000515856"/>
    </source>
</evidence>
<proteinExistence type="predicted"/>
<accession>A0A7G9GTD2</accession>
<reference evidence="1 2" key="1">
    <citation type="submission" date="2020-08" db="EMBL/GenBank/DDBJ databases">
        <authorList>
            <person name="Liu C."/>
            <person name="Sun Q."/>
        </authorList>
    </citation>
    <scope>NUCLEOTIDE SEQUENCE [LARGE SCALE GENOMIC DNA]</scope>
    <source>
        <strain evidence="1 2">NSJ-61</strain>
    </source>
</reference>
<dbReference type="KEGG" id="ehn:H9Q80_09050"/>
<dbReference type="AlphaFoldDB" id="A0A7G9GTD2"/>
<dbReference type="RefSeq" id="WP_117536543.1">
    <property type="nucleotide sequence ID" value="NZ_CP060636.1"/>
</dbReference>
<keyword evidence="2" id="KW-1185">Reference proteome</keyword>
<dbReference type="EMBL" id="CP060636">
    <property type="protein sequence ID" value="QNM14064.1"/>
    <property type="molecule type" value="Genomic_DNA"/>
</dbReference>
<sequence>MVPYKKLYHNSVEGLIHDKKHIDVMTYALSAYVLCILGLHDQKKDGTPDMMVYIHAIKKGFGMIGHIDFSIDHKVYSYGNYDYRSFQMMEAIGDGVMFIFDEAFYLPFCIEHEKNTIFAFGL</sequence>
<organism evidence="1 2">
    <name type="scientific">[Eubacterium] hominis</name>
    <dbReference type="NCBI Taxonomy" id="2764325"/>
    <lineage>
        <taxon>Bacteria</taxon>
        <taxon>Bacillati</taxon>
        <taxon>Bacillota</taxon>
        <taxon>Erysipelotrichia</taxon>
        <taxon>Erysipelotrichales</taxon>
        <taxon>Erysipelotrichaceae</taxon>
        <taxon>Amedibacillus</taxon>
    </lineage>
</organism>
<gene>
    <name evidence="1" type="ORF">H9Q80_09050</name>
</gene>